<protein>
    <recommendedName>
        <fullName evidence="3">DUF192 domain-containing protein</fullName>
    </recommendedName>
</protein>
<keyword evidence="2" id="KW-1185">Reference proteome</keyword>
<proteinExistence type="predicted"/>
<dbReference type="eggNOG" id="COG1430">
    <property type="taxonomic scope" value="Bacteria"/>
</dbReference>
<evidence type="ECO:0000313" key="1">
    <source>
        <dbReference type="EMBL" id="ADE55607.1"/>
    </source>
</evidence>
<name>D5EP97_CORAD</name>
<accession>D5EP97</accession>
<dbReference type="AlphaFoldDB" id="D5EP97"/>
<dbReference type="InterPro" id="IPR003795">
    <property type="entry name" value="DUF192"/>
</dbReference>
<dbReference type="STRING" id="583355.Caka_2591"/>
<dbReference type="PANTHER" id="PTHR37953:SF1">
    <property type="entry name" value="UPF0127 PROTEIN MJ1496"/>
    <property type="match status" value="1"/>
</dbReference>
<dbReference type="Pfam" id="PF02643">
    <property type="entry name" value="DUF192"/>
    <property type="match status" value="1"/>
</dbReference>
<gene>
    <name evidence="1" type="ordered locus">Caka_2591</name>
</gene>
<dbReference type="Proteomes" id="UP000000925">
    <property type="component" value="Chromosome"/>
</dbReference>
<dbReference type="OrthoDB" id="5526466at2"/>
<reference evidence="1 2" key="1">
    <citation type="journal article" date="2010" name="Stand. Genomic Sci.">
        <title>Complete genome sequence of Coraliomargarita akajimensis type strain (04OKA010-24).</title>
        <authorList>
            <person name="Mavromatis K."/>
            <person name="Abt B."/>
            <person name="Brambilla E."/>
            <person name="Lapidus A."/>
            <person name="Copeland A."/>
            <person name="Deshpande S."/>
            <person name="Nolan M."/>
            <person name="Lucas S."/>
            <person name="Tice H."/>
            <person name="Cheng J.F."/>
            <person name="Han C."/>
            <person name="Detter J.C."/>
            <person name="Woyke T."/>
            <person name="Goodwin L."/>
            <person name="Pitluck S."/>
            <person name="Held B."/>
            <person name="Brettin T."/>
            <person name="Tapia R."/>
            <person name="Ivanova N."/>
            <person name="Mikhailova N."/>
            <person name="Pati A."/>
            <person name="Liolios K."/>
            <person name="Chen A."/>
            <person name="Palaniappan K."/>
            <person name="Land M."/>
            <person name="Hauser L."/>
            <person name="Chang Y.J."/>
            <person name="Jeffries C.D."/>
            <person name="Rohde M."/>
            <person name="Goker M."/>
            <person name="Bristow J."/>
            <person name="Eisen J.A."/>
            <person name="Markowitz V."/>
            <person name="Hugenholtz P."/>
            <person name="Klenk H.P."/>
            <person name="Kyrpides N.C."/>
        </authorList>
    </citation>
    <scope>NUCLEOTIDE SEQUENCE [LARGE SCALE GENOMIC DNA]</scope>
    <source>
        <strain evidence="2">DSM 45221 / IAM 15411 / JCM 23193 / KCTC 12865</strain>
    </source>
</reference>
<dbReference type="InterPro" id="IPR038695">
    <property type="entry name" value="Saro_0823-like_sf"/>
</dbReference>
<dbReference type="Gene3D" id="2.60.120.1140">
    <property type="entry name" value="Protein of unknown function DUF192"/>
    <property type="match status" value="1"/>
</dbReference>
<dbReference type="KEGG" id="caa:Caka_2591"/>
<dbReference type="EMBL" id="CP001998">
    <property type="protein sequence ID" value="ADE55607.1"/>
    <property type="molecule type" value="Genomic_DNA"/>
</dbReference>
<evidence type="ECO:0000313" key="2">
    <source>
        <dbReference type="Proteomes" id="UP000000925"/>
    </source>
</evidence>
<dbReference type="PANTHER" id="PTHR37953">
    <property type="entry name" value="UPF0127 PROTEIN MJ1496"/>
    <property type="match status" value="1"/>
</dbReference>
<sequence>MKQACVSTSVTLRPTDFHHMPPFAIRLLLSALFALLPLGILSGCSSENESPTATTQTVVSKDTYFPAKLGSKELQLQLALNDAERAKGLMFRESLNINHGMLFVFEKSGPRAFWMKNTLIPLDLAYLDHTGTVLELHKLYPHDERPVASRSQSVSMVLEMNSGWFEQNQLSPGARLDLEAIKSAIQARGHQPENFSL</sequence>
<evidence type="ECO:0008006" key="3">
    <source>
        <dbReference type="Google" id="ProtNLM"/>
    </source>
</evidence>
<dbReference type="HOGENOM" id="CLU_097039_2_0_0"/>
<organism evidence="1 2">
    <name type="scientific">Coraliomargarita akajimensis (strain DSM 45221 / IAM 15411 / JCM 23193 / KCTC 12865 / 04OKA010-24)</name>
    <dbReference type="NCBI Taxonomy" id="583355"/>
    <lineage>
        <taxon>Bacteria</taxon>
        <taxon>Pseudomonadati</taxon>
        <taxon>Verrucomicrobiota</taxon>
        <taxon>Opitutia</taxon>
        <taxon>Puniceicoccales</taxon>
        <taxon>Coraliomargaritaceae</taxon>
        <taxon>Coraliomargarita</taxon>
    </lineage>
</organism>